<dbReference type="PANTHER" id="PTHR10622:SF10">
    <property type="entry name" value="HET DOMAIN-CONTAINING PROTEIN"/>
    <property type="match status" value="1"/>
</dbReference>
<dbReference type="AlphaFoldDB" id="A0A6A5VJ12"/>
<dbReference type="Pfam" id="PF06985">
    <property type="entry name" value="HET"/>
    <property type="match status" value="1"/>
</dbReference>
<dbReference type="PANTHER" id="PTHR10622">
    <property type="entry name" value="HET DOMAIN-CONTAINING PROTEIN"/>
    <property type="match status" value="1"/>
</dbReference>
<sequence length="240" mass="28067">MRLLRCEDLKLVSFTDRPPKYAVLSHRWLDPADEPTMQTFEDGTGQRLKGSEKIKLATQQALHDRLQFLWVDTICIDKSSSTELSESINSMYRFYERATVCYAYLADVHQKADVARSIWFTRGWTLQELLAPPTVEFYTRDWEYLGTKASSHLLPSLRRATGIVSSSVFDRKFRTYEWTVAERMSWASTRTTERIEDRAYCLLGLFDVKMPLIYGEGENAFMRLQQQIMRTSDDHSIFAW</sequence>
<dbReference type="OrthoDB" id="20872at2759"/>
<evidence type="ECO:0000313" key="3">
    <source>
        <dbReference type="EMBL" id="KAF1975016.1"/>
    </source>
</evidence>
<feature type="domain" description="Heterokaryon incompatibility" evidence="1">
    <location>
        <begin position="21"/>
        <end position="111"/>
    </location>
</feature>
<proteinExistence type="predicted"/>
<feature type="domain" description="DUF8212" evidence="2">
    <location>
        <begin position="219"/>
        <end position="240"/>
    </location>
</feature>
<dbReference type="Pfam" id="PF26640">
    <property type="entry name" value="DUF8212"/>
    <property type="match status" value="1"/>
</dbReference>
<keyword evidence="4" id="KW-1185">Reference proteome</keyword>
<name>A0A6A5VJ12_9PLEO</name>
<protein>
    <submittedName>
        <fullName evidence="3">HET-domain-containing protein</fullName>
    </submittedName>
</protein>
<dbReference type="Proteomes" id="UP000800036">
    <property type="component" value="Unassembled WGS sequence"/>
</dbReference>
<evidence type="ECO:0000259" key="2">
    <source>
        <dbReference type="Pfam" id="PF26640"/>
    </source>
</evidence>
<feature type="non-terminal residue" evidence="3">
    <location>
        <position position="240"/>
    </location>
</feature>
<evidence type="ECO:0000313" key="4">
    <source>
        <dbReference type="Proteomes" id="UP000800036"/>
    </source>
</evidence>
<reference evidence="3" key="1">
    <citation type="journal article" date="2020" name="Stud. Mycol.">
        <title>101 Dothideomycetes genomes: a test case for predicting lifestyles and emergence of pathogens.</title>
        <authorList>
            <person name="Haridas S."/>
            <person name="Albert R."/>
            <person name="Binder M."/>
            <person name="Bloem J."/>
            <person name="Labutti K."/>
            <person name="Salamov A."/>
            <person name="Andreopoulos B."/>
            <person name="Baker S."/>
            <person name="Barry K."/>
            <person name="Bills G."/>
            <person name="Bluhm B."/>
            <person name="Cannon C."/>
            <person name="Castanera R."/>
            <person name="Culley D."/>
            <person name="Daum C."/>
            <person name="Ezra D."/>
            <person name="Gonzalez J."/>
            <person name="Henrissat B."/>
            <person name="Kuo A."/>
            <person name="Liang C."/>
            <person name="Lipzen A."/>
            <person name="Lutzoni F."/>
            <person name="Magnuson J."/>
            <person name="Mondo S."/>
            <person name="Nolan M."/>
            <person name="Ohm R."/>
            <person name="Pangilinan J."/>
            <person name="Park H.-J."/>
            <person name="Ramirez L."/>
            <person name="Alfaro M."/>
            <person name="Sun H."/>
            <person name="Tritt A."/>
            <person name="Yoshinaga Y."/>
            <person name="Zwiers L.-H."/>
            <person name="Turgeon B."/>
            <person name="Goodwin S."/>
            <person name="Spatafora J."/>
            <person name="Crous P."/>
            <person name="Grigoriev I."/>
        </authorList>
    </citation>
    <scope>NUCLEOTIDE SEQUENCE</scope>
    <source>
        <strain evidence="3">CBS 107.79</strain>
    </source>
</reference>
<evidence type="ECO:0000259" key="1">
    <source>
        <dbReference type="Pfam" id="PF06985"/>
    </source>
</evidence>
<gene>
    <name evidence="3" type="ORF">BU23DRAFT_443066</name>
</gene>
<organism evidence="3 4">
    <name type="scientific">Bimuria novae-zelandiae CBS 107.79</name>
    <dbReference type="NCBI Taxonomy" id="1447943"/>
    <lineage>
        <taxon>Eukaryota</taxon>
        <taxon>Fungi</taxon>
        <taxon>Dikarya</taxon>
        <taxon>Ascomycota</taxon>
        <taxon>Pezizomycotina</taxon>
        <taxon>Dothideomycetes</taxon>
        <taxon>Pleosporomycetidae</taxon>
        <taxon>Pleosporales</taxon>
        <taxon>Massarineae</taxon>
        <taxon>Didymosphaeriaceae</taxon>
        <taxon>Bimuria</taxon>
    </lineage>
</organism>
<dbReference type="InterPro" id="IPR058525">
    <property type="entry name" value="DUF8212"/>
</dbReference>
<accession>A0A6A5VJ12</accession>
<dbReference type="InterPro" id="IPR010730">
    <property type="entry name" value="HET"/>
</dbReference>
<dbReference type="EMBL" id="ML976672">
    <property type="protein sequence ID" value="KAF1975016.1"/>
    <property type="molecule type" value="Genomic_DNA"/>
</dbReference>